<dbReference type="PROSITE" id="PS00018">
    <property type="entry name" value="EF_HAND_1"/>
    <property type="match status" value="1"/>
</dbReference>
<dbReference type="EMBL" id="CP097649">
    <property type="protein sequence ID" value="URI15154.1"/>
    <property type="molecule type" value="Genomic_DNA"/>
</dbReference>
<reference evidence="2" key="1">
    <citation type="submission" date="2022-05" db="EMBL/GenBank/DDBJ databases">
        <title>Brevundimonas albigilva TT17 genome sequence.</title>
        <authorList>
            <person name="Lee K."/>
            <person name="Son H."/>
        </authorList>
    </citation>
    <scope>NUCLEOTIDE SEQUENCE</scope>
    <source>
        <strain evidence="2">TT17</strain>
    </source>
</reference>
<evidence type="ECO:0000313" key="3">
    <source>
        <dbReference type="Proteomes" id="UP001055429"/>
    </source>
</evidence>
<name>A0ABY4SMM0_9CAUL</name>
<evidence type="ECO:0000313" key="2">
    <source>
        <dbReference type="EMBL" id="URI15154.1"/>
    </source>
</evidence>
<keyword evidence="3" id="KW-1185">Reference proteome</keyword>
<protein>
    <recommendedName>
        <fullName evidence="4">EF-hand domain-containing protein</fullName>
    </recommendedName>
</protein>
<proteinExistence type="predicted"/>
<dbReference type="RefSeq" id="WP_249751738.1">
    <property type="nucleotide sequence ID" value="NZ_CP097298.1"/>
</dbReference>
<dbReference type="Proteomes" id="UP001055429">
    <property type="component" value="Chromosome"/>
</dbReference>
<feature type="region of interest" description="Disordered" evidence="1">
    <location>
        <begin position="1"/>
        <end position="31"/>
    </location>
</feature>
<dbReference type="InterPro" id="IPR018247">
    <property type="entry name" value="EF_Hand_1_Ca_BS"/>
</dbReference>
<evidence type="ECO:0000256" key="1">
    <source>
        <dbReference type="SAM" id="MobiDB-lite"/>
    </source>
</evidence>
<organism evidence="2 3">
    <name type="scientific">Brevundimonas albigilva</name>
    <dbReference type="NCBI Taxonomy" id="1312364"/>
    <lineage>
        <taxon>Bacteria</taxon>
        <taxon>Pseudomonadati</taxon>
        <taxon>Pseudomonadota</taxon>
        <taxon>Alphaproteobacteria</taxon>
        <taxon>Caulobacterales</taxon>
        <taxon>Caulobacteraceae</taxon>
        <taxon>Brevundimonas</taxon>
    </lineage>
</organism>
<gene>
    <name evidence="2" type="ORF">M8231_15405</name>
</gene>
<accession>A0ABY4SMM0</accession>
<evidence type="ECO:0008006" key="4">
    <source>
        <dbReference type="Google" id="ProtNLM"/>
    </source>
</evidence>
<sequence>MTKRSKASDDTNTPAVLVTETAPAGKARRIGPQVLDKVKSSLQSGSDQTRAAAAVAGHGMVIAVDAVKKAADATARASGELGVAAYYAVGDLNGDGKVDEDDWKIARHAAGKAAAGIAREAGELGKAVARHEITKDAAAGAAVGALIALPIPFVGPAAGAAAGAAIGLTRGVLDSGAIADVVGQAAAAVRKPPTRKPARKQPRR</sequence>